<dbReference type="OrthoDB" id="5592486at2759"/>
<evidence type="ECO:0000313" key="4">
    <source>
        <dbReference type="Proteomes" id="UP000242146"/>
    </source>
</evidence>
<evidence type="ECO:0000313" key="3">
    <source>
        <dbReference type="EMBL" id="ORX47754.1"/>
    </source>
</evidence>
<sequence length="390" mass="43520">MVSVTNLSLVLNQLKSSLAHLSFRPYLNHVKRRQPNTSSHCEIIYASRFHPSSTSRSSLWSSLFATSPPSLPSPSLDAAHLVTPQYVAPRAPIVLCHGLYGFDKRGPDALPFLQVRYWGGIENALARLGAKVVVTKVPRTGSIKARAKALHSFLNLAIQNQPVNFIAHSMGGLDCRYLLSHLHDRSYKPLSLTTVSTPHRGSPLTNWFRKYVGVAKMTDDMFSGRSFSASPFADPETLTIHGHTPNPGSMAAHSLDRPLQKLVHQYLDTPAYANLTTDFCQGYFNPNTPDHPDVAYYSYGSNVVLPFWSVLGLPNQLIRDHEGDNDGIVSVQSAQWGKYIKTLDAHHWALNGQRYPWLSTSRSSSTESNNKFDTIEFYLELATFLYRQGH</sequence>
<name>A0A1X2G8L4_9FUNG</name>
<organism evidence="3 4">
    <name type="scientific">Hesseltinella vesiculosa</name>
    <dbReference type="NCBI Taxonomy" id="101127"/>
    <lineage>
        <taxon>Eukaryota</taxon>
        <taxon>Fungi</taxon>
        <taxon>Fungi incertae sedis</taxon>
        <taxon>Mucoromycota</taxon>
        <taxon>Mucoromycotina</taxon>
        <taxon>Mucoromycetes</taxon>
        <taxon>Mucorales</taxon>
        <taxon>Cunninghamellaceae</taxon>
        <taxon>Hesseltinella</taxon>
    </lineage>
</organism>
<dbReference type="PANTHER" id="PTHR11440">
    <property type="entry name" value="LECITHIN-CHOLESTEROL ACYLTRANSFERASE-RELATED"/>
    <property type="match status" value="1"/>
</dbReference>
<evidence type="ECO:0000259" key="2">
    <source>
        <dbReference type="Pfam" id="PF05057"/>
    </source>
</evidence>
<dbReference type="Pfam" id="PF05057">
    <property type="entry name" value="DUF676"/>
    <property type="match status" value="1"/>
</dbReference>
<dbReference type="EMBL" id="MCGT01000032">
    <property type="protein sequence ID" value="ORX47754.1"/>
    <property type="molecule type" value="Genomic_DNA"/>
</dbReference>
<evidence type="ECO:0000256" key="1">
    <source>
        <dbReference type="ARBA" id="ARBA00007920"/>
    </source>
</evidence>
<dbReference type="Gene3D" id="3.40.50.1820">
    <property type="entry name" value="alpha/beta hydrolase"/>
    <property type="match status" value="1"/>
</dbReference>
<comment type="caution">
    <text evidence="3">The sequence shown here is derived from an EMBL/GenBank/DDBJ whole genome shotgun (WGS) entry which is preliminary data.</text>
</comment>
<comment type="similarity">
    <text evidence="1">Belongs to the putative lipase ROG1 family.</text>
</comment>
<proteinExistence type="inferred from homology"/>
<protein>
    <submittedName>
        <fullName evidence="3">Alpha/beta-hydrolase</fullName>
    </submittedName>
</protein>
<dbReference type="InterPro" id="IPR029058">
    <property type="entry name" value="AB_hydrolase_fold"/>
</dbReference>
<accession>A0A1X2G8L4</accession>
<dbReference type="STRING" id="101127.A0A1X2G8L4"/>
<dbReference type="Proteomes" id="UP000242146">
    <property type="component" value="Unassembled WGS sequence"/>
</dbReference>
<gene>
    <name evidence="3" type="ORF">DM01DRAFT_1338979</name>
</gene>
<keyword evidence="4" id="KW-1185">Reference proteome</keyword>
<feature type="domain" description="DUF676" evidence="2">
    <location>
        <begin position="161"/>
        <end position="206"/>
    </location>
</feature>
<reference evidence="3 4" key="1">
    <citation type="submission" date="2016-07" db="EMBL/GenBank/DDBJ databases">
        <title>Pervasive Adenine N6-methylation of Active Genes in Fungi.</title>
        <authorList>
            <consortium name="DOE Joint Genome Institute"/>
            <person name="Mondo S.J."/>
            <person name="Dannebaum R.O."/>
            <person name="Kuo R.C."/>
            <person name="Labutti K."/>
            <person name="Haridas S."/>
            <person name="Kuo A."/>
            <person name="Salamov A."/>
            <person name="Ahrendt S.R."/>
            <person name="Lipzen A."/>
            <person name="Sullivan W."/>
            <person name="Andreopoulos W.B."/>
            <person name="Clum A."/>
            <person name="Lindquist E."/>
            <person name="Daum C."/>
            <person name="Ramamoorthy G.K."/>
            <person name="Gryganskyi A."/>
            <person name="Culley D."/>
            <person name="Magnuson J.K."/>
            <person name="James T.Y."/>
            <person name="O'Malley M.A."/>
            <person name="Stajich J.E."/>
            <person name="Spatafora J.W."/>
            <person name="Visel A."/>
            <person name="Grigoriev I.V."/>
        </authorList>
    </citation>
    <scope>NUCLEOTIDE SEQUENCE [LARGE SCALE GENOMIC DNA]</scope>
    <source>
        <strain evidence="3 4">NRRL 3301</strain>
    </source>
</reference>
<keyword evidence="3" id="KW-0378">Hydrolase</keyword>
<dbReference type="AlphaFoldDB" id="A0A1X2G8L4"/>
<dbReference type="InterPro" id="IPR007751">
    <property type="entry name" value="DUF676_lipase-like"/>
</dbReference>
<dbReference type="GO" id="GO:0016787">
    <property type="term" value="F:hydrolase activity"/>
    <property type="evidence" value="ECO:0007669"/>
    <property type="project" value="UniProtKB-KW"/>
</dbReference>
<dbReference type="SUPFAM" id="SSF53474">
    <property type="entry name" value="alpha/beta-Hydrolases"/>
    <property type="match status" value="1"/>
</dbReference>